<dbReference type="Gene3D" id="3.40.47.10">
    <property type="match status" value="1"/>
</dbReference>
<evidence type="ECO:0000256" key="11">
    <source>
        <dbReference type="ARBA" id="ARBA00052407"/>
    </source>
</evidence>
<evidence type="ECO:0000256" key="7">
    <source>
        <dbReference type="ARBA" id="ARBA00023098"/>
    </source>
</evidence>
<name>A0A0A7FRY4_9CLOT</name>
<dbReference type="HOGENOM" id="CLU_039592_3_1_9"/>
<keyword evidence="15" id="KW-0472">Membrane</keyword>
<evidence type="ECO:0000259" key="16">
    <source>
        <dbReference type="Pfam" id="PF08541"/>
    </source>
</evidence>
<evidence type="ECO:0000256" key="10">
    <source>
        <dbReference type="ARBA" id="ARBA00051096"/>
    </source>
</evidence>
<comment type="catalytic activity">
    <reaction evidence="10">
        <text>malonyl-[ACP] + acetyl-CoA + H(+) = 3-oxobutanoyl-[ACP] + CO2 + CoA</text>
        <dbReference type="Rhea" id="RHEA:12080"/>
        <dbReference type="Rhea" id="RHEA-COMP:9623"/>
        <dbReference type="Rhea" id="RHEA-COMP:9625"/>
        <dbReference type="ChEBI" id="CHEBI:15378"/>
        <dbReference type="ChEBI" id="CHEBI:16526"/>
        <dbReference type="ChEBI" id="CHEBI:57287"/>
        <dbReference type="ChEBI" id="CHEBI:57288"/>
        <dbReference type="ChEBI" id="CHEBI:78449"/>
        <dbReference type="ChEBI" id="CHEBI:78450"/>
        <dbReference type="EC" id="2.3.1.180"/>
    </reaction>
    <physiologicalReaction direction="left-to-right" evidence="10">
        <dbReference type="Rhea" id="RHEA:12081"/>
    </physiologicalReaction>
</comment>
<dbReference type="InterPro" id="IPR016039">
    <property type="entry name" value="Thiolase-like"/>
</dbReference>
<dbReference type="RefSeq" id="WP_039315582.1">
    <property type="nucleotide sequence ID" value="NZ_CP006905.1"/>
</dbReference>
<dbReference type="AlphaFoldDB" id="A0A0A7FRY4"/>
<keyword evidence="14" id="KW-0511">Multifunctional enzyme</keyword>
<evidence type="ECO:0000256" key="5">
    <source>
        <dbReference type="ARBA" id="ARBA00022679"/>
    </source>
</evidence>
<feature type="domain" description="Beta-ketoacyl-[acyl-carrier-protein] synthase III N-terminal" evidence="17">
    <location>
        <begin position="106"/>
        <end position="186"/>
    </location>
</feature>
<comment type="catalytic activity">
    <reaction evidence="13">
        <text>3-methylbutanoyl-CoA + malonyl-[ACP] + H(+) = 5-methyl-3-oxohexanoyl-[ACP] + CO2 + CoA</text>
        <dbReference type="Rhea" id="RHEA:42272"/>
        <dbReference type="Rhea" id="RHEA-COMP:9623"/>
        <dbReference type="Rhea" id="RHEA-COMP:9941"/>
        <dbReference type="ChEBI" id="CHEBI:15378"/>
        <dbReference type="ChEBI" id="CHEBI:16526"/>
        <dbReference type="ChEBI" id="CHEBI:57287"/>
        <dbReference type="ChEBI" id="CHEBI:57345"/>
        <dbReference type="ChEBI" id="CHEBI:78449"/>
        <dbReference type="ChEBI" id="CHEBI:78822"/>
        <dbReference type="EC" id="2.3.1.300"/>
    </reaction>
    <physiologicalReaction direction="left-to-right" evidence="13">
        <dbReference type="Rhea" id="RHEA:42273"/>
    </physiologicalReaction>
</comment>
<dbReference type="GO" id="GO:0006633">
    <property type="term" value="P:fatty acid biosynthetic process"/>
    <property type="evidence" value="ECO:0007669"/>
    <property type="project" value="UniProtKB-UniRule"/>
</dbReference>
<keyword evidence="4 14" id="KW-0444">Lipid biosynthesis</keyword>
<gene>
    <name evidence="14 18" type="primary">fabH</name>
    <name evidence="18" type="ORF">U729_2528</name>
</gene>
<dbReference type="GO" id="GO:0004315">
    <property type="term" value="F:3-oxoacyl-[acyl-carrier-protein] synthase activity"/>
    <property type="evidence" value="ECO:0007669"/>
    <property type="project" value="InterPro"/>
</dbReference>
<dbReference type="GO" id="GO:0044550">
    <property type="term" value="P:secondary metabolite biosynthetic process"/>
    <property type="evidence" value="ECO:0007669"/>
    <property type="project" value="TreeGrafter"/>
</dbReference>
<keyword evidence="3 14" id="KW-0963">Cytoplasm</keyword>
<evidence type="ECO:0000313" key="19">
    <source>
        <dbReference type="Proteomes" id="UP000030635"/>
    </source>
</evidence>
<feature type="region of interest" description="ACP-binding" evidence="14">
    <location>
        <begin position="255"/>
        <end position="259"/>
    </location>
</feature>
<evidence type="ECO:0000256" key="3">
    <source>
        <dbReference type="ARBA" id="ARBA00022490"/>
    </source>
</evidence>
<dbReference type="Pfam" id="PF08545">
    <property type="entry name" value="ACP_syn_III"/>
    <property type="match status" value="1"/>
</dbReference>
<evidence type="ECO:0000256" key="12">
    <source>
        <dbReference type="ARBA" id="ARBA00052467"/>
    </source>
</evidence>
<comment type="pathway">
    <text evidence="1 14">Lipid metabolism; fatty acid biosynthesis.</text>
</comment>
<dbReference type="FunFam" id="3.40.47.10:FF:000004">
    <property type="entry name" value="3-oxoacyl-[acyl-carrier-protein] synthase 3"/>
    <property type="match status" value="1"/>
</dbReference>
<dbReference type="eggNOG" id="COG0332">
    <property type="taxonomic scope" value="Bacteria"/>
</dbReference>
<keyword evidence="5 14" id="KW-0808">Transferase</keyword>
<keyword evidence="15" id="KW-1133">Transmembrane helix</keyword>
<keyword evidence="8 14" id="KW-0275">Fatty acid biosynthesis</keyword>
<dbReference type="InterPro" id="IPR013751">
    <property type="entry name" value="ACP_syn_III_N"/>
</dbReference>
<evidence type="ECO:0000256" key="13">
    <source>
        <dbReference type="ARBA" id="ARBA00052985"/>
    </source>
</evidence>
<dbReference type="GO" id="GO:0005737">
    <property type="term" value="C:cytoplasm"/>
    <property type="evidence" value="ECO:0007669"/>
    <property type="project" value="UniProtKB-SubCell"/>
</dbReference>
<dbReference type="OrthoDB" id="9815506at2"/>
<feature type="active site" evidence="14">
    <location>
        <position position="254"/>
    </location>
</feature>
<keyword evidence="15" id="KW-0812">Transmembrane</keyword>
<evidence type="ECO:0000259" key="17">
    <source>
        <dbReference type="Pfam" id="PF08545"/>
    </source>
</evidence>
<keyword evidence="7 14" id="KW-0443">Lipid metabolism</keyword>
<dbReference type="InterPro" id="IPR004655">
    <property type="entry name" value="FabH"/>
</dbReference>
<dbReference type="PANTHER" id="PTHR34069">
    <property type="entry name" value="3-OXOACYL-[ACYL-CARRIER-PROTEIN] SYNTHASE 3"/>
    <property type="match status" value="1"/>
</dbReference>
<dbReference type="GO" id="GO:0033818">
    <property type="term" value="F:beta-ketoacyl-acyl-carrier-protein synthase III activity"/>
    <property type="evidence" value="ECO:0007669"/>
    <property type="project" value="UniProtKB-UniRule"/>
</dbReference>
<keyword evidence="19" id="KW-1185">Reference proteome</keyword>
<evidence type="ECO:0000256" key="4">
    <source>
        <dbReference type="ARBA" id="ARBA00022516"/>
    </source>
</evidence>
<feature type="transmembrane region" description="Helical" evidence="15">
    <location>
        <begin position="308"/>
        <end position="325"/>
    </location>
</feature>
<dbReference type="PANTHER" id="PTHR34069:SF2">
    <property type="entry name" value="BETA-KETOACYL-[ACYL-CARRIER-PROTEIN] SYNTHASE III"/>
    <property type="match status" value="1"/>
</dbReference>
<dbReference type="InterPro" id="IPR013747">
    <property type="entry name" value="ACP_syn_III_C"/>
</dbReference>
<dbReference type="NCBIfam" id="NF006829">
    <property type="entry name" value="PRK09352.1"/>
    <property type="match status" value="1"/>
</dbReference>
<protein>
    <recommendedName>
        <fullName evidence="14">Beta-ketoacyl-[acyl-carrier-protein] synthase III</fullName>
        <shortName evidence="14">Beta-ketoacyl-ACP synthase III</shortName>
        <shortName evidence="14">KAS III</shortName>
        <ecNumber evidence="14">2.3.1.180</ecNumber>
    </recommendedName>
    <alternativeName>
        <fullName evidence="14">3-oxoacyl-[acyl-carrier-protein] synthase 3</fullName>
    </alternativeName>
    <alternativeName>
        <fullName evidence="14">3-oxoacyl-[acyl-carrier-protein] synthase III</fullName>
    </alternativeName>
</protein>
<comment type="domain">
    <text evidence="14">The last Arg residue of the ACP-binding site is essential for the weak association between ACP/AcpP and FabH.</text>
</comment>
<feature type="active site" evidence="14">
    <location>
        <position position="112"/>
    </location>
</feature>
<dbReference type="Pfam" id="PF08541">
    <property type="entry name" value="ACP_syn_III_C"/>
    <property type="match status" value="1"/>
</dbReference>
<evidence type="ECO:0000256" key="1">
    <source>
        <dbReference type="ARBA" id="ARBA00005194"/>
    </source>
</evidence>
<dbReference type="EC" id="2.3.1.180" evidence="14"/>
<evidence type="ECO:0000256" key="8">
    <source>
        <dbReference type="ARBA" id="ARBA00023160"/>
    </source>
</evidence>
<evidence type="ECO:0000256" key="15">
    <source>
        <dbReference type="SAM" id="Phobius"/>
    </source>
</evidence>
<comment type="catalytic activity">
    <reaction evidence="12">
        <text>2-methylpropanoyl-CoA + malonyl-[ACP] + H(+) = 4-methyl-3-oxopentanoyl-[ACP] + CO2 + CoA</text>
        <dbReference type="Rhea" id="RHEA:42268"/>
        <dbReference type="Rhea" id="RHEA-COMP:9623"/>
        <dbReference type="Rhea" id="RHEA-COMP:9940"/>
        <dbReference type="ChEBI" id="CHEBI:15378"/>
        <dbReference type="ChEBI" id="CHEBI:16526"/>
        <dbReference type="ChEBI" id="CHEBI:57287"/>
        <dbReference type="ChEBI" id="CHEBI:57338"/>
        <dbReference type="ChEBI" id="CHEBI:78449"/>
        <dbReference type="ChEBI" id="CHEBI:78820"/>
        <dbReference type="EC" id="2.3.1.300"/>
    </reaction>
    <physiologicalReaction direction="left-to-right" evidence="12">
        <dbReference type="Rhea" id="RHEA:42269"/>
    </physiologicalReaction>
</comment>
<feature type="domain" description="Beta-ketoacyl-[acyl-carrier-protein] synthase III C-terminal" evidence="16">
    <location>
        <begin position="239"/>
        <end position="327"/>
    </location>
</feature>
<evidence type="ECO:0000313" key="18">
    <source>
        <dbReference type="EMBL" id="AIY82399.1"/>
    </source>
</evidence>
<dbReference type="CDD" id="cd00830">
    <property type="entry name" value="KAS_III"/>
    <property type="match status" value="1"/>
</dbReference>
<dbReference type="UniPathway" id="UPA00094"/>
<evidence type="ECO:0000256" key="9">
    <source>
        <dbReference type="ARBA" id="ARBA00023315"/>
    </source>
</evidence>
<organism evidence="18 19">
    <name type="scientific">Clostridium baratii str. Sullivan</name>
    <dbReference type="NCBI Taxonomy" id="1415775"/>
    <lineage>
        <taxon>Bacteria</taxon>
        <taxon>Bacillati</taxon>
        <taxon>Bacillota</taxon>
        <taxon>Clostridia</taxon>
        <taxon>Eubacteriales</taxon>
        <taxon>Clostridiaceae</taxon>
        <taxon>Clostridium</taxon>
    </lineage>
</organism>
<sequence length="327" mass="35690">MKNIKIKGVGSYVPERVVTNYDLSNLVDTSNEWIVERTGIVERRITEGEDTSSIAFKAAEQAINDANISKEEIDLIIVATITPDSFTPSVACNLQKMLGAKNATAFDINAACTGFIYALEVGESLLMSNRYKNALIVGAETLSKIVNWKDRSTCVLFGDGGGAAVLSVEEDRESFGIIKTYSISEGEKGDALKAYANDVINPFVLGDIEERNKFVSMNGREVFKFATKAMVNSIYEVLKDTSYSLGDVDYIIPHQANLRIIDYAAKKLNIPLSKFYINLEKYGNTSSASIPIALDGIYKEGKIKKGNIIILVGFGGGLTCGATLIKW</sequence>
<evidence type="ECO:0000256" key="6">
    <source>
        <dbReference type="ARBA" id="ARBA00022832"/>
    </source>
</evidence>
<reference evidence="18 19" key="1">
    <citation type="journal article" date="2015" name="Infect. Genet. Evol.">
        <title>Genomic sequences of six botulinum neurotoxin-producing strains representing three clostridial species illustrate the mobility and diversity of botulinum neurotoxin genes.</title>
        <authorList>
            <person name="Smith T.J."/>
            <person name="Hill K.K."/>
            <person name="Xie G."/>
            <person name="Foley B.T."/>
            <person name="Williamson C.H."/>
            <person name="Foster J.T."/>
            <person name="Johnson S.L."/>
            <person name="Chertkov O."/>
            <person name="Teshima H."/>
            <person name="Gibbons H.S."/>
            <person name="Johnsky L.A."/>
            <person name="Karavis M.A."/>
            <person name="Smith L.A."/>
        </authorList>
    </citation>
    <scope>NUCLEOTIDE SEQUENCE [LARGE SCALE GENOMIC DNA]</scope>
    <source>
        <strain evidence="18">Sullivan</strain>
    </source>
</reference>
<comment type="catalytic activity">
    <reaction evidence="11">
        <text>(2S)-2-methylbutanoyl-CoA + malonyl-[ACP] + H(+) = (4S)-4-methyl-3-oxohexanoyl-[ACP] + CO2 + CoA</text>
        <dbReference type="Rhea" id="RHEA:42276"/>
        <dbReference type="Rhea" id="RHEA-COMP:9623"/>
        <dbReference type="Rhea" id="RHEA-COMP:17148"/>
        <dbReference type="ChEBI" id="CHEBI:15378"/>
        <dbReference type="ChEBI" id="CHEBI:16526"/>
        <dbReference type="ChEBI" id="CHEBI:57287"/>
        <dbReference type="ChEBI" id="CHEBI:78449"/>
        <dbReference type="ChEBI" id="CHEBI:88166"/>
        <dbReference type="ChEBI" id="CHEBI:167462"/>
        <dbReference type="EC" id="2.3.1.300"/>
    </reaction>
    <physiologicalReaction direction="left-to-right" evidence="11">
        <dbReference type="Rhea" id="RHEA:42277"/>
    </physiologicalReaction>
</comment>
<feature type="active site" evidence="14">
    <location>
        <position position="284"/>
    </location>
</feature>
<evidence type="ECO:0000256" key="2">
    <source>
        <dbReference type="ARBA" id="ARBA00008642"/>
    </source>
</evidence>
<comment type="subunit">
    <text evidence="14">Homodimer.</text>
</comment>
<dbReference type="NCBIfam" id="TIGR00747">
    <property type="entry name" value="fabH"/>
    <property type="match status" value="1"/>
</dbReference>
<accession>A0A0A7FRY4</accession>
<comment type="similarity">
    <text evidence="2 14">Belongs to the thiolase-like superfamily. FabH family.</text>
</comment>
<evidence type="ECO:0000256" key="14">
    <source>
        <dbReference type="HAMAP-Rule" id="MF_01815"/>
    </source>
</evidence>
<keyword evidence="6 14" id="KW-0276">Fatty acid metabolism</keyword>
<dbReference type="SUPFAM" id="SSF53901">
    <property type="entry name" value="Thiolase-like"/>
    <property type="match status" value="1"/>
</dbReference>
<proteinExistence type="inferred from homology"/>
<dbReference type="EMBL" id="CP006905">
    <property type="protein sequence ID" value="AIY82399.1"/>
    <property type="molecule type" value="Genomic_DNA"/>
</dbReference>
<comment type="subcellular location">
    <subcellularLocation>
        <location evidence="14">Cytoplasm</location>
    </subcellularLocation>
</comment>
<dbReference type="HAMAP" id="MF_01815">
    <property type="entry name" value="FabH"/>
    <property type="match status" value="1"/>
</dbReference>
<dbReference type="KEGG" id="cbv:U729_2528"/>
<comment type="function">
    <text evidence="14">Catalyzes the condensation reaction of fatty acid synthesis by the addition to an acyl acceptor of two carbons from malonyl-ACP. Catalyzes the first condensation reaction which initiates fatty acid synthesis and may therefore play a role in governing the total rate of fatty acid production. Possesses both acetoacetyl-ACP synthase and acetyl transacylase activities. Its substrate specificity determines the biosynthesis of branched-chain and/or straight-chain of fatty acids.</text>
</comment>
<dbReference type="Proteomes" id="UP000030635">
    <property type="component" value="Chromosome"/>
</dbReference>
<dbReference type="STRING" id="1561.NPD11_503"/>
<keyword evidence="9 14" id="KW-0012">Acyltransferase</keyword>